<gene>
    <name evidence="3" type="ORF">LY79DRAFT_566776</name>
</gene>
<keyword evidence="2" id="KW-0812">Transmembrane</keyword>
<reference evidence="3" key="1">
    <citation type="submission" date="2021-06" db="EMBL/GenBank/DDBJ databases">
        <title>Comparative genomics, transcriptomics and evolutionary studies reveal genomic signatures of adaptation to plant cell wall in hemibiotrophic fungi.</title>
        <authorList>
            <consortium name="DOE Joint Genome Institute"/>
            <person name="Baroncelli R."/>
            <person name="Diaz J.F."/>
            <person name="Benocci T."/>
            <person name="Peng M."/>
            <person name="Battaglia E."/>
            <person name="Haridas S."/>
            <person name="Andreopoulos W."/>
            <person name="Labutti K."/>
            <person name="Pangilinan J."/>
            <person name="Floch G.L."/>
            <person name="Makela M.R."/>
            <person name="Henrissat B."/>
            <person name="Grigoriev I.V."/>
            <person name="Crouch J.A."/>
            <person name="De Vries R.P."/>
            <person name="Sukno S.A."/>
            <person name="Thon M.R."/>
        </authorList>
    </citation>
    <scope>NUCLEOTIDE SEQUENCE</scope>
    <source>
        <strain evidence="3">CBS 125086</strain>
    </source>
</reference>
<dbReference type="Proteomes" id="UP001230504">
    <property type="component" value="Unassembled WGS sequence"/>
</dbReference>
<evidence type="ECO:0000256" key="1">
    <source>
        <dbReference type="SAM" id="MobiDB-lite"/>
    </source>
</evidence>
<dbReference type="EMBL" id="JAHLJV010000080">
    <property type="protein sequence ID" value="KAK1574106.1"/>
    <property type="molecule type" value="Genomic_DNA"/>
</dbReference>
<organism evidence="3 4">
    <name type="scientific">Colletotrichum navitas</name>
    <dbReference type="NCBI Taxonomy" id="681940"/>
    <lineage>
        <taxon>Eukaryota</taxon>
        <taxon>Fungi</taxon>
        <taxon>Dikarya</taxon>
        <taxon>Ascomycota</taxon>
        <taxon>Pezizomycotina</taxon>
        <taxon>Sordariomycetes</taxon>
        <taxon>Hypocreomycetidae</taxon>
        <taxon>Glomerellales</taxon>
        <taxon>Glomerellaceae</taxon>
        <taxon>Colletotrichum</taxon>
        <taxon>Colletotrichum graminicola species complex</taxon>
    </lineage>
</organism>
<feature type="compositionally biased region" description="Basic and acidic residues" evidence="1">
    <location>
        <begin position="125"/>
        <end position="141"/>
    </location>
</feature>
<protein>
    <submittedName>
        <fullName evidence="3">Uncharacterized protein</fullName>
    </submittedName>
</protein>
<feature type="region of interest" description="Disordered" evidence="1">
    <location>
        <begin position="116"/>
        <end position="170"/>
    </location>
</feature>
<dbReference type="AlphaFoldDB" id="A0AAD8UYR2"/>
<feature type="compositionally biased region" description="Acidic residues" evidence="1">
    <location>
        <begin position="142"/>
        <end position="153"/>
    </location>
</feature>
<keyword evidence="2" id="KW-1133">Transmembrane helix</keyword>
<evidence type="ECO:0000313" key="3">
    <source>
        <dbReference type="EMBL" id="KAK1574106.1"/>
    </source>
</evidence>
<evidence type="ECO:0000313" key="4">
    <source>
        <dbReference type="Proteomes" id="UP001230504"/>
    </source>
</evidence>
<sequence length="257" mass="28676">MCPPPPPLPLASMVLMLAGNLYCTSLSPILLLHLLALLLLLLLRPRVSGCCFSVILSVLILCTGTIVAQRPTSSSKTPAATSNYRAGRALVVASERASARQAICWDKAEEAEVSNRNLHGTPWAVDRKQPEEERDKRKQEEKEEEEEEEEEEETKDRTKQGGKTATKSDEGDAYIDHRVWPSSVEYHTPAAAVYVCALSLSVVDRSSFAKVSKLTQRLHTSIIHPHPQICRYQSRFPQNPLHPSLPRLSRSRTCNQQ</sequence>
<keyword evidence="4" id="KW-1185">Reference proteome</keyword>
<proteinExistence type="predicted"/>
<keyword evidence="2" id="KW-0472">Membrane</keyword>
<accession>A0AAD8UYR2</accession>
<feature type="transmembrane region" description="Helical" evidence="2">
    <location>
        <begin position="13"/>
        <end position="43"/>
    </location>
</feature>
<dbReference type="GeneID" id="85443091"/>
<comment type="caution">
    <text evidence="3">The sequence shown here is derived from an EMBL/GenBank/DDBJ whole genome shotgun (WGS) entry which is preliminary data.</text>
</comment>
<feature type="transmembrane region" description="Helical" evidence="2">
    <location>
        <begin position="50"/>
        <end position="68"/>
    </location>
</feature>
<evidence type="ECO:0000256" key="2">
    <source>
        <dbReference type="SAM" id="Phobius"/>
    </source>
</evidence>
<name>A0AAD8UYR2_9PEZI</name>
<dbReference type="RefSeq" id="XP_060409656.1">
    <property type="nucleotide sequence ID" value="XM_060558851.1"/>
</dbReference>
<feature type="region of interest" description="Disordered" evidence="1">
    <location>
        <begin position="236"/>
        <end position="257"/>
    </location>
</feature>